<evidence type="ECO:0000256" key="1">
    <source>
        <dbReference type="ARBA" id="ARBA00007626"/>
    </source>
</evidence>
<feature type="repeat" description="PPR" evidence="3">
    <location>
        <begin position="313"/>
        <end position="347"/>
    </location>
</feature>
<comment type="caution">
    <text evidence="4">The sequence shown here is derived from an EMBL/GenBank/DDBJ whole genome shotgun (WGS) entry which is preliminary data.</text>
</comment>
<evidence type="ECO:0000256" key="3">
    <source>
        <dbReference type="PROSITE-ProRule" id="PRU00708"/>
    </source>
</evidence>
<dbReference type="Pfam" id="PF13041">
    <property type="entry name" value="PPR_2"/>
    <property type="match status" value="7"/>
</dbReference>
<dbReference type="InterPro" id="IPR002885">
    <property type="entry name" value="PPR_rpt"/>
</dbReference>
<keyword evidence="2" id="KW-0677">Repeat</keyword>
<feature type="repeat" description="PPR" evidence="3">
    <location>
        <begin position="278"/>
        <end position="312"/>
    </location>
</feature>
<dbReference type="PANTHER" id="PTHR47933:SF32">
    <property type="entry name" value="OS06G0152500 PROTEIN"/>
    <property type="match status" value="1"/>
</dbReference>
<feature type="repeat" description="PPR" evidence="3">
    <location>
        <begin position="488"/>
        <end position="522"/>
    </location>
</feature>
<keyword evidence="5" id="KW-1185">Reference proteome</keyword>
<evidence type="ECO:0000313" key="5">
    <source>
        <dbReference type="Proteomes" id="UP001386955"/>
    </source>
</evidence>
<dbReference type="Proteomes" id="UP001386955">
    <property type="component" value="Unassembled WGS sequence"/>
</dbReference>
<gene>
    <name evidence="4" type="ORF">VNO78_09766</name>
</gene>
<feature type="repeat" description="PPR" evidence="3">
    <location>
        <begin position="523"/>
        <end position="557"/>
    </location>
</feature>
<accession>A0AAN9SZP9</accession>
<feature type="repeat" description="PPR" evidence="3">
    <location>
        <begin position="383"/>
        <end position="417"/>
    </location>
</feature>
<feature type="repeat" description="PPR" evidence="3">
    <location>
        <begin position="608"/>
        <end position="642"/>
    </location>
</feature>
<feature type="repeat" description="PPR" evidence="3">
    <location>
        <begin position="208"/>
        <end position="242"/>
    </location>
</feature>
<feature type="repeat" description="PPR" evidence="3">
    <location>
        <begin position="348"/>
        <end position="382"/>
    </location>
</feature>
<name>A0AAN9SZP9_PSOTE</name>
<dbReference type="NCBIfam" id="TIGR00756">
    <property type="entry name" value="PPR"/>
    <property type="match status" value="12"/>
</dbReference>
<feature type="repeat" description="PPR" evidence="3">
    <location>
        <begin position="172"/>
        <end position="207"/>
    </location>
</feature>
<dbReference type="PROSITE" id="PS51375">
    <property type="entry name" value="PPR"/>
    <property type="match status" value="14"/>
</dbReference>
<evidence type="ECO:0008006" key="6">
    <source>
        <dbReference type="Google" id="ProtNLM"/>
    </source>
</evidence>
<proteinExistence type="inferred from homology"/>
<dbReference type="InterPro" id="IPR011990">
    <property type="entry name" value="TPR-like_helical_dom_sf"/>
</dbReference>
<evidence type="ECO:0000256" key="2">
    <source>
        <dbReference type="ARBA" id="ARBA00022737"/>
    </source>
</evidence>
<evidence type="ECO:0000313" key="4">
    <source>
        <dbReference type="EMBL" id="KAK7407729.1"/>
    </source>
</evidence>
<feature type="repeat" description="PPR" evidence="3">
    <location>
        <begin position="453"/>
        <end position="487"/>
    </location>
</feature>
<feature type="repeat" description="PPR" evidence="3">
    <location>
        <begin position="418"/>
        <end position="452"/>
    </location>
</feature>
<dbReference type="Gene3D" id="1.25.40.10">
    <property type="entry name" value="Tetratricopeptide repeat domain"/>
    <property type="match status" value="5"/>
</dbReference>
<sequence>MSGRSRMVFPKPGCVSTRRFLSCSSSLIGEKAIVYLKRHPEMLRSLSPDFSPEAASYVLVSSQSDQRTLVNFLKWAEAQAQAQDLLTPQCKCLALHLLSRLKLFSRAHALAATLPDLSAAELFGHLLDTHHLCHAPSSAAFDLVVKSLSRLRSPHKALSLLRLANRHGFSLSVLSYNAILHALLSLHSSFSHAQRFFLEMLQNGVSPNVYTYNLIIRALASRAHFHTAFAFLRHMQNQGISPNVVTYNTLIHAHCKNRNVNHAIHLLRAMPATGVSPNLISYNSVLNGLCAEGRMREVHELVHDMATNGFLPDAVTYNTLVNGFCKDGNFHHACLLLSDMLGKGLSPNVVTYTTLIHSMCKAGNLIRAIHIFYQMRFRGLWPNERTYTTIIDGFCRQGFMYEAYKVLSQMIVTGFSPSIVTYNALVHGYCFLGRIEDSVGILRRMLERGLSPDVVSYSTVIAGFCRERELVKAFQMKEEMVEKGVLPDAVTYSSLIQGLCLQHKLVEAFDLFQEMVLRGLPPDEFTYTSLINAYCIQGELSKAIRLHDEMMHKGFLPDDVTYSVLINGLNKKARTKEAKRLLLKLFYEESVPNDVTYNTLIQNCCNNEFKTVVGLVKGFCMKGLMNEADRVFKTMLRRSHKPNATIYNLLIHGHCRSGNVRKAYDLYLELERGGFVSHTVTVIALTKALAREGMNDELSRVLQNVLRSSKLNEAEGAKVLVDINFKDGNMDAVLNVLTEMAKDGLLPDSGMHSYAPANLTLISLSFETTNVNKYPASIGDNEQCMCIRVLLGIGERWLRTQFAIAWEVYHVEILLDFVQAGIDQVMHIFGSVTMCFFFEIDSNAILQSSISLGPCRRQRGSRYTIRAVLEALELVKGAGNSEGVLLYARSLISRVTEERNSVIDQIKRLLQELISCGCKLQLGIG</sequence>
<dbReference type="GO" id="GO:0003729">
    <property type="term" value="F:mRNA binding"/>
    <property type="evidence" value="ECO:0007669"/>
    <property type="project" value="TreeGrafter"/>
</dbReference>
<dbReference type="InterPro" id="IPR051240">
    <property type="entry name" value="Mito_RNA-Proc/Resp"/>
</dbReference>
<organism evidence="4 5">
    <name type="scientific">Psophocarpus tetragonolobus</name>
    <name type="common">Winged bean</name>
    <name type="synonym">Dolichos tetragonolobus</name>
    <dbReference type="NCBI Taxonomy" id="3891"/>
    <lineage>
        <taxon>Eukaryota</taxon>
        <taxon>Viridiplantae</taxon>
        <taxon>Streptophyta</taxon>
        <taxon>Embryophyta</taxon>
        <taxon>Tracheophyta</taxon>
        <taxon>Spermatophyta</taxon>
        <taxon>Magnoliopsida</taxon>
        <taxon>eudicotyledons</taxon>
        <taxon>Gunneridae</taxon>
        <taxon>Pentapetalae</taxon>
        <taxon>rosids</taxon>
        <taxon>fabids</taxon>
        <taxon>Fabales</taxon>
        <taxon>Fabaceae</taxon>
        <taxon>Papilionoideae</taxon>
        <taxon>50 kb inversion clade</taxon>
        <taxon>NPAAA clade</taxon>
        <taxon>indigoferoid/millettioid clade</taxon>
        <taxon>Phaseoleae</taxon>
        <taxon>Psophocarpus</taxon>
    </lineage>
</organism>
<dbReference type="PANTHER" id="PTHR47933">
    <property type="entry name" value="PENTATRICOPEPTIDE REPEAT-CONTAINING PROTEIN 1, MITOCHONDRIAL"/>
    <property type="match status" value="1"/>
</dbReference>
<feature type="repeat" description="PPR" evidence="3">
    <location>
        <begin position="643"/>
        <end position="677"/>
    </location>
</feature>
<dbReference type="AlphaFoldDB" id="A0AAN9SZP9"/>
<feature type="repeat" description="PPR" evidence="3">
    <location>
        <begin position="558"/>
        <end position="592"/>
    </location>
</feature>
<reference evidence="4 5" key="1">
    <citation type="submission" date="2024-01" db="EMBL/GenBank/DDBJ databases">
        <title>The genomes of 5 underutilized Papilionoideae crops provide insights into root nodulation and disease resistanc.</title>
        <authorList>
            <person name="Jiang F."/>
        </authorList>
    </citation>
    <scope>NUCLEOTIDE SEQUENCE [LARGE SCALE GENOMIC DNA]</scope>
    <source>
        <strain evidence="4">DUOXIRENSHENG_FW03</strain>
        <tissue evidence="4">Leaves</tissue>
    </source>
</reference>
<dbReference type="EMBL" id="JAYMYS010000002">
    <property type="protein sequence ID" value="KAK7407729.1"/>
    <property type="molecule type" value="Genomic_DNA"/>
</dbReference>
<dbReference type="Pfam" id="PF01535">
    <property type="entry name" value="PPR"/>
    <property type="match status" value="1"/>
</dbReference>
<protein>
    <recommendedName>
        <fullName evidence="6">Pentatricopeptide repeat-containing protein</fullName>
    </recommendedName>
</protein>
<feature type="repeat" description="PPR" evidence="3">
    <location>
        <begin position="243"/>
        <end position="277"/>
    </location>
</feature>
<comment type="similarity">
    <text evidence="1">Belongs to the PPR family. P subfamily.</text>
</comment>